<evidence type="ECO:0000256" key="1">
    <source>
        <dbReference type="SAM" id="MobiDB-lite"/>
    </source>
</evidence>
<keyword evidence="3" id="KW-1185">Reference proteome</keyword>
<proteinExistence type="predicted"/>
<sequence>MPLKPHSCSPESHASPSVSGTEGALAFSGPRLSAHSFSHLAVSDTSWAMGVWETTAGQSGTRVKFQRTKSERLKRFLASGSLGRLGAGASKGQGRLGSTGKHSSLAPGRLQDGPSERERRYQVGCDMPGARCDSSGCLDKPRLSALAVLRAGGPWTVDVRWIGGVLPVAASCSMEAWTMDHFPESQGPSFASLASDSVVNECENVCDAVVVPRPNALMRHVHTVYSGDHEERTVLCPTSPAC</sequence>
<feature type="region of interest" description="Disordered" evidence="1">
    <location>
        <begin position="1"/>
        <end position="23"/>
    </location>
</feature>
<accession>A0A9P9EMF3</accession>
<gene>
    <name evidence="2" type="ORF">EDB81DRAFT_65095</name>
</gene>
<dbReference type="AlphaFoldDB" id="A0A9P9EMF3"/>
<feature type="region of interest" description="Disordered" evidence="1">
    <location>
        <begin position="84"/>
        <end position="117"/>
    </location>
</feature>
<comment type="caution">
    <text evidence="2">The sequence shown here is derived from an EMBL/GenBank/DDBJ whole genome shotgun (WGS) entry which is preliminary data.</text>
</comment>
<feature type="compositionally biased region" description="Polar residues" evidence="1">
    <location>
        <begin position="9"/>
        <end position="20"/>
    </location>
</feature>
<organism evidence="2 3">
    <name type="scientific">Dactylonectria macrodidyma</name>
    <dbReference type="NCBI Taxonomy" id="307937"/>
    <lineage>
        <taxon>Eukaryota</taxon>
        <taxon>Fungi</taxon>
        <taxon>Dikarya</taxon>
        <taxon>Ascomycota</taxon>
        <taxon>Pezizomycotina</taxon>
        <taxon>Sordariomycetes</taxon>
        <taxon>Hypocreomycetidae</taxon>
        <taxon>Hypocreales</taxon>
        <taxon>Nectriaceae</taxon>
        <taxon>Dactylonectria</taxon>
    </lineage>
</organism>
<feature type="compositionally biased region" description="Gly residues" evidence="1">
    <location>
        <begin position="84"/>
        <end position="97"/>
    </location>
</feature>
<evidence type="ECO:0000313" key="3">
    <source>
        <dbReference type="Proteomes" id="UP000738349"/>
    </source>
</evidence>
<reference evidence="2" key="1">
    <citation type="journal article" date="2021" name="Nat. Commun.">
        <title>Genetic determinants of endophytism in the Arabidopsis root mycobiome.</title>
        <authorList>
            <person name="Mesny F."/>
            <person name="Miyauchi S."/>
            <person name="Thiergart T."/>
            <person name="Pickel B."/>
            <person name="Atanasova L."/>
            <person name="Karlsson M."/>
            <person name="Huettel B."/>
            <person name="Barry K.W."/>
            <person name="Haridas S."/>
            <person name="Chen C."/>
            <person name="Bauer D."/>
            <person name="Andreopoulos W."/>
            <person name="Pangilinan J."/>
            <person name="LaButti K."/>
            <person name="Riley R."/>
            <person name="Lipzen A."/>
            <person name="Clum A."/>
            <person name="Drula E."/>
            <person name="Henrissat B."/>
            <person name="Kohler A."/>
            <person name="Grigoriev I.V."/>
            <person name="Martin F.M."/>
            <person name="Hacquard S."/>
        </authorList>
    </citation>
    <scope>NUCLEOTIDE SEQUENCE</scope>
    <source>
        <strain evidence="2">MPI-CAGE-AT-0147</strain>
    </source>
</reference>
<dbReference type="EMBL" id="JAGMUV010000011">
    <property type="protein sequence ID" value="KAH7140805.1"/>
    <property type="molecule type" value="Genomic_DNA"/>
</dbReference>
<name>A0A9P9EMF3_9HYPO</name>
<dbReference type="Proteomes" id="UP000738349">
    <property type="component" value="Unassembled WGS sequence"/>
</dbReference>
<evidence type="ECO:0000313" key="2">
    <source>
        <dbReference type="EMBL" id="KAH7140805.1"/>
    </source>
</evidence>
<protein>
    <submittedName>
        <fullName evidence="2">Uncharacterized protein</fullName>
    </submittedName>
</protein>